<feature type="transmembrane region" description="Helical" evidence="1">
    <location>
        <begin position="32"/>
        <end position="57"/>
    </location>
</feature>
<keyword evidence="1" id="KW-0223">Dioxygenase</keyword>
<comment type="caution">
    <text evidence="2">The sequence shown here is derived from an EMBL/GenBank/DDBJ whole genome shotgun (WGS) entry which is preliminary data.</text>
</comment>
<dbReference type="EMBL" id="VFIA01000042">
    <property type="protein sequence ID" value="MBC3794305.1"/>
    <property type="molecule type" value="Genomic_DNA"/>
</dbReference>
<dbReference type="HAMAP" id="MF_02093">
    <property type="entry name" value="Beta_carotene_diox"/>
    <property type="match status" value="1"/>
</dbReference>
<evidence type="ECO:0000256" key="1">
    <source>
        <dbReference type="HAMAP-Rule" id="MF_02093"/>
    </source>
</evidence>
<feature type="transmembrane region" description="Helical" evidence="1">
    <location>
        <begin position="7"/>
        <end position="26"/>
    </location>
</feature>
<dbReference type="Pfam" id="PF15461">
    <property type="entry name" value="BCD"/>
    <property type="match status" value="1"/>
</dbReference>
<feature type="transmembrane region" description="Helical" evidence="1">
    <location>
        <begin position="253"/>
        <end position="275"/>
    </location>
</feature>
<keyword evidence="1" id="KW-0560">Oxidoreductase</keyword>
<comment type="catalytic activity">
    <reaction evidence="1">
        <text>all-trans-beta-carotene + O2 = 2 all-trans-retinal</text>
        <dbReference type="Rhea" id="RHEA:32887"/>
        <dbReference type="ChEBI" id="CHEBI:15379"/>
        <dbReference type="ChEBI" id="CHEBI:17579"/>
        <dbReference type="ChEBI" id="CHEBI:17898"/>
        <dbReference type="EC" id="1.13.11.63"/>
    </reaction>
</comment>
<feature type="transmembrane region" description="Helical" evidence="1">
    <location>
        <begin position="204"/>
        <end position="224"/>
    </location>
</feature>
<keyword evidence="1" id="KW-0812">Transmembrane</keyword>
<keyword evidence="3" id="KW-1185">Reference proteome</keyword>
<comment type="similarity">
    <text evidence="1">Belongs to the Brp/Blh beta-carotene diooxygenase family.</text>
</comment>
<dbReference type="InterPro" id="IPR022270">
    <property type="entry name" value="Blh_diox"/>
</dbReference>
<protein>
    <recommendedName>
        <fullName evidence="1">Probable beta-carotene 15,15'-dioxygenase</fullName>
        <ecNumber evidence="1">1.13.11.63</ecNumber>
    </recommendedName>
</protein>
<evidence type="ECO:0000313" key="2">
    <source>
        <dbReference type="EMBL" id="MBC3794305.1"/>
    </source>
</evidence>
<comment type="cofactor">
    <cofactor evidence="1">
        <name>Fe(2+)</name>
        <dbReference type="ChEBI" id="CHEBI:29033"/>
    </cofactor>
</comment>
<keyword evidence="1" id="KW-0408">Iron</keyword>
<proteinExistence type="inferred from homology"/>
<keyword evidence="1" id="KW-0472">Membrane</keyword>
<comment type="subcellular location">
    <subcellularLocation>
        <location evidence="1">Cell membrane</location>
        <topology evidence="1">Multi-pass membrane protein</topology>
    </subcellularLocation>
</comment>
<comment type="caution">
    <text evidence="1">Lacks conserved residue(s) required for the propagation of feature annotation.</text>
</comment>
<accession>A0ABR6WE76</accession>
<dbReference type="NCBIfam" id="TIGR03753">
    <property type="entry name" value="blh_monoox"/>
    <property type="match status" value="1"/>
</dbReference>
<keyword evidence="1" id="KW-1003">Cell membrane</keyword>
<dbReference type="EC" id="1.13.11.63" evidence="1"/>
<organism evidence="2 3">
    <name type="scientific">Spirosoma utsteinense</name>
    <dbReference type="NCBI Taxonomy" id="2585773"/>
    <lineage>
        <taxon>Bacteria</taxon>
        <taxon>Pseudomonadati</taxon>
        <taxon>Bacteroidota</taxon>
        <taxon>Cytophagia</taxon>
        <taxon>Cytophagales</taxon>
        <taxon>Cytophagaceae</taxon>
        <taxon>Spirosoma</taxon>
    </lineage>
</organism>
<feature type="transmembrane region" description="Helical" evidence="1">
    <location>
        <begin position="287"/>
        <end position="306"/>
    </location>
</feature>
<gene>
    <name evidence="2" type="ORF">FH603_4832</name>
</gene>
<feature type="transmembrane region" description="Helical" evidence="1">
    <location>
        <begin position="173"/>
        <end position="192"/>
    </location>
</feature>
<comment type="function">
    <text evidence="1">Catalyzes the cleavage of beta-carotene at its central double bond (15,15') to yield two molecules of all-trans-retinal.</text>
</comment>
<keyword evidence="1" id="KW-0479">Metal-binding</keyword>
<feature type="transmembrane region" description="Helical" evidence="1">
    <location>
        <begin position="78"/>
        <end position="108"/>
    </location>
</feature>
<dbReference type="Proteomes" id="UP000700732">
    <property type="component" value="Unassembled WGS sequence"/>
</dbReference>
<evidence type="ECO:0000313" key="3">
    <source>
        <dbReference type="Proteomes" id="UP000700732"/>
    </source>
</evidence>
<dbReference type="RefSeq" id="WP_244968025.1">
    <property type="nucleotide sequence ID" value="NZ_VFIA01000042.1"/>
</dbReference>
<feature type="transmembrane region" description="Helical" evidence="1">
    <location>
        <begin position="120"/>
        <end position="139"/>
    </location>
</feature>
<name>A0ABR6WE76_9BACT</name>
<reference evidence="2 3" key="1">
    <citation type="submission" date="2019-06" db="EMBL/GenBank/DDBJ databases">
        <title>Spirosoma utsteinense sp. nov. isolated from Antarctic ice-free soils.</title>
        <authorList>
            <person name="Tahon G."/>
        </authorList>
    </citation>
    <scope>NUCLEOTIDE SEQUENCE [LARGE SCALE GENOMIC DNA]</scope>
    <source>
        <strain evidence="2 3">LMG 31447</strain>
    </source>
</reference>
<sequence>MSSYIRRTPTCLTIGAGLLVAGYQYWVGPLSLSAQLFFCIGLLAFVGIPHGALDHLVEQEHSLRQAQRFSLTRFIIKYLFMIGAYGLGWMVFPVLSFILFLLISAWHFGETDLEHAPETGYWSLTRLLAGGFVLAFILVNHADEVTPVIARIVKNDVFTMQVWNGAISQRGPLLRGWATLLGVLAMLAFGHQPIPVNGWRLGRLGVVILLTYTLPLLPAFMLYFGGWHSLSSFGTILSYLQRSANPVQSIWKLWYQSVPLTLLAFGFLFACSSIWNRYLPLGDPLPYLFILLSTITLPHIQVMHKLDRRYK</sequence>
<keyword evidence="1" id="KW-1133">Transmembrane helix</keyword>